<dbReference type="Proteomes" id="UP000186955">
    <property type="component" value="Unassembled WGS sequence"/>
</dbReference>
<evidence type="ECO:0000313" key="3">
    <source>
        <dbReference type="EMBL" id="OKO97243.1"/>
    </source>
</evidence>
<keyword evidence="1" id="KW-0472">Membrane</keyword>
<feature type="transmembrane region" description="Helical" evidence="1">
    <location>
        <begin position="432"/>
        <end position="452"/>
    </location>
</feature>
<proteinExistence type="predicted"/>
<evidence type="ECO:0000313" key="4">
    <source>
        <dbReference type="Proteomes" id="UP000186955"/>
    </source>
</evidence>
<keyword evidence="1" id="KW-0812">Transmembrane</keyword>
<evidence type="ECO:0000256" key="1">
    <source>
        <dbReference type="SAM" id="Phobius"/>
    </source>
</evidence>
<feature type="chain" id="PRO_5012208739" description="Protein ecm33" evidence="2">
    <location>
        <begin position="23"/>
        <end position="453"/>
    </location>
</feature>
<organism evidence="3 4">
    <name type="scientific">Penicillium subrubescens</name>
    <dbReference type="NCBI Taxonomy" id="1316194"/>
    <lineage>
        <taxon>Eukaryota</taxon>
        <taxon>Fungi</taxon>
        <taxon>Dikarya</taxon>
        <taxon>Ascomycota</taxon>
        <taxon>Pezizomycotina</taxon>
        <taxon>Eurotiomycetes</taxon>
        <taxon>Eurotiomycetidae</taxon>
        <taxon>Eurotiales</taxon>
        <taxon>Aspergillaceae</taxon>
        <taxon>Penicillium</taxon>
    </lineage>
</organism>
<accession>A0A1Q5TAL4</accession>
<keyword evidence="2" id="KW-0732">Signal</keyword>
<keyword evidence="4" id="KW-1185">Reference proteome</keyword>
<keyword evidence="1" id="KW-1133">Transmembrane helix</keyword>
<feature type="signal peptide" evidence="2">
    <location>
        <begin position="1"/>
        <end position="22"/>
    </location>
</feature>
<dbReference type="EMBL" id="MNBE01000695">
    <property type="protein sequence ID" value="OKO97243.1"/>
    <property type="molecule type" value="Genomic_DNA"/>
</dbReference>
<dbReference type="AlphaFoldDB" id="A0A1Q5TAL4"/>
<comment type="caution">
    <text evidence="3">The sequence shown here is derived from an EMBL/GenBank/DDBJ whole genome shotgun (WGS) entry which is preliminary data.</text>
</comment>
<evidence type="ECO:0008006" key="5">
    <source>
        <dbReference type="Google" id="ProtNLM"/>
    </source>
</evidence>
<protein>
    <recommendedName>
        <fullName evidence="5">Protein ecm33</fullName>
    </recommendedName>
</protein>
<name>A0A1Q5TAL4_9EURO</name>
<gene>
    <name evidence="3" type="ORF">PENSUB_10037</name>
</gene>
<evidence type="ECO:0000256" key="2">
    <source>
        <dbReference type="SAM" id="SignalP"/>
    </source>
</evidence>
<reference evidence="3 4" key="1">
    <citation type="submission" date="2016-10" db="EMBL/GenBank/DDBJ databases">
        <title>Genome sequence of the ascomycete fungus Penicillium subrubescens.</title>
        <authorList>
            <person name="De Vries R.P."/>
            <person name="Peng M."/>
            <person name="Dilokpimol A."/>
            <person name="Hilden K."/>
            <person name="Makela M.R."/>
            <person name="Grigoriev I."/>
            <person name="Riley R."/>
            <person name="Granchi Z."/>
        </authorList>
    </citation>
    <scope>NUCLEOTIDE SEQUENCE [LARGE SCALE GENOMIC DNA]</scope>
    <source>
        <strain evidence="3 4">CBS 132785</strain>
    </source>
</reference>
<sequence length="453" mass="49035">MIWQVNQKALLGLILFTTSALAVNCTAVSVKSESDAETLRQNCPIITGNLTIGPFPQNVSSVHIKLDGIEFINGSINHEAGDGGNTFTVSSSTLLKVGGSVIFGGDDDKACNVNNFTAPNLSIVSGSFWIGTRCSDLTYLDITSLEYVDYIHLEGRSLTTLRHTKLSNTTGLWIGDTLIDSVDSLFNNPLNITGEAILGTLPNVRYVTVGFQSAYSLEVFSNTTVILGGSSTTEMSLESLRLSGLTGLERSPKLESLTAEVVTIMPTGNISQIYLPFDDLRMLSVSEAAYSNVVTLRLPAKAVNWTGGFMLDVVLSPGLNLSSMYGVDEQGNNIQTWYWPTNVSYIRISETIVANPFFDTFVAQQNGLTNGTTTPSVLGGFSITPSNRSHFNCTPFYNLWRIHRLTKSVGSYGSEEEYDCLSRGVSESAGHYYQVPSLISIIGVVFGILAWGI</sequence>